<dbReference type="PROSITE" id="PS51375">
    <property type="entry name" value="PPR"/>
    <property type="match status" value="1"/>
</dbReference>
<dbReference type="GeneID" id="101509152"/>
<dbReference type="Pfam" id="PF20431">
    <property type="entry name" value="E_motif"/>
    <property type="match status" value="1"/>
</dbReference>
<gene>
    <name evidence="4" type="primary">LOC101509152</name>
</gene>
<dbReference type="PaxDb" id="3827-XP_004512712.1"/>
<dbReference type="PANTHER" id="PTHR47926">
    <property type="entry name" value="PENTATRICOPEPTIDE REPEAT-CONTAINING PROTEIN"/>
    <property type="match status" value="1"/>
</dbReference>
<feature type="repeat" description="PPR" evidence="2">
    <location>
        <begin position="22"/>
        <end position="57"/>
    </location>
</feature>
<dbReference type="Pfam" id="PF01535">
    <property type="entry name" value="PPR"/>
    <property type="match status" value="1"/>
</dbReference>
<dbReference type="RefSeq" id="XP_004512712.1">
    <property type="nucleotide sequence ID" value="XM_004512655.1"/>
</dbReference>
<dbReference type="KEGG" id="cam:101509152"/>
<dbReference type="FunFam" id="1.25.40.10:FF:000090">
    <property type="entry name" value="Pentatricopeptide repeat-containing protein, chloroplastic"/>
    <property type="match status" value="1"/>
</dbReference>
<dbReference type="NCBIfam" id="TIGR00756">
    <property type="entry name" value="PPR"/>
    <property type="match status" value="2"/>
</dbReference>
<evidence type="ECO:0000313" key="4">
    <source>
        <dbReference type="RefSeq" id="XP_004512712.1"/>
    </source>
</evidence>
<dbReference type="Pfam" id="PF13041">
    <property type="entry name" value="PPR_2"/>
    <property type="match status" value="1"/>
</dbReference>
<proteinExistence type="predicted"/>
<name>A0A1S2Z075_CICAR</name>
<organism evidence="3 4">
    <name type="scientific">Cicer arietinum</name>
    <name type="common">Chickpea</name>
    <name type="synonym">Garbanzo</name>
    <dbReference type="NCBI Taxonomy" id="3827"/>
    <lineage>
        <taxon>Eukaryota</taxon>
        <taxon>Viridiplantae</taxon>
        <taxon>Streptophyta</taxon>
        <taxon>Embryophyta</taxon>
        <taxon>Tracheophyta</taxon>
        <taxon>Spermatophyta</taxon>
        <taxon>Magnoliopsida</taxon>
        <taxon>eudicotyledons</taxon>
        <taxon>Gunneridae</taxon>
        <taxon>Pentapetalae</taxon>
        <taxon>rosids</taxon>
        <taxon>fabids</taxon>
        <taxon>Fabales</taxon>
        <taxon>Fabaceae</taxon>
        <taxon>Papilionoideae</taxon>
        <taxon>50 kb inversion clade</taxon>
        <taxon>NPAAA clade</taxon>
        <taxon>Hologalegina</taxon>
        <taxon>IRL clade</taxon>
        <taxon>Cicereae</taxon>
        <taxon>Cicer</taxon>
    </lineage>
</organism>
<dbReference type="OrthoDB" id="185373at2759"/>
<dbReference type="eggNOG" id="KOG4197">
    <property type="taxonomic scope" value="Eukaryota"/>
</dbReference>
<evidence type="ECO:0000313" key="3">
    <source>
        <dbReference type="Proteomes" id="UP000087171"/>
    </source>
</evidence>
<dbReference type="AlphaFoldDB" id="A0A1S2Z075"/>
<dbReference type="InterPro" id="IPR046960">
    <property type="entry name" value="PPR_At4g14850-like_plant"/>
</dbReference>
<sequence>MYSKYGSIKKARGIFDRVKDKDLTIWTSMINSYAIHGMADEAINLFEKMTTSEGLKPDTIVYTSLLLACGHSGLIEDVLKYFKSMQTNFGISSTIEHYTCLVDLLGRVGQLELALVTIQAMSLELQARAWGSLLSACRIHGNVELGELAAAKLLELSPGSSGSYVLMANLYTSVKSLTRQIKCDT</sequence>
<reference evidence="4" key="2">
    <citation type="submission" date="2025-08" db="UniProtKB">
        <authorList>
            <consortium name="RefSeq"/>
        </authorList>
    </citation>
    <scope>IDENTIFICATION</scope>
    <source>
        <tissue evidence="4">Etiolated seedlings</tissue>
    </source>
</reference>
<dbReference type="Gene3D" id="1.25.40.10">
    <property type="entry name" value="Tetratricopeptide repeat domain"/>
    <property type="match status" value="1"/>
</dbReference>
<dbReference type="GO" id="GO:0009451">
    <property type="term" value="P:RNA modification"/>
    <property type="evidence" value="ECO:0007669"/>
    <property type="project" value="InterPro"/>
</dbReference>
<dbReference type="InterPro" id="IPR046848">
    <property type="entry name" value="E_motif"/>
</dbReference>
<reference evidence="3" key="1">
    <citation type="journal article" date="2013" name="Nat. Biotechnol.">
        <title>Draft genome sequence of chickpea (Cicer arietinum) provides a resource for trait improvement.</title>
        <authorList>
            <person name="Varshney R.K."/>
            <person name="Song C."/>
            <person name="Saxena R.K."/>
            <person name="Azam S."/>
            <person name="Yu S."/>
            <person name="Sharpe A.G."/>
            <person name="Cannon S."/>
            <person name="Baek J."/>
            <person name="Rosen B.D."/>
            <person name="Tar'an B."/>
            <person name="Millan T."/>
            <person name="Zhang X."/>
            <person name="Ramsay L.D."/>
            <person name="Iwata A."/>
            <person name="Wang Y."/>
            <person name="Nelson W."/>
            <person name="Farmer A.D."/>
            <person name="Gaur P.M."/>
            <person name="Soderlund C."/>
            <person name="Penmetsa R.V."/>
            <person name="Xu C."/>
            <person name="Bharti A.K."/>
            <person name="He W."/>
            <person name="Winter P."/>
            <person name="Zhao S."/>
            <person name="Hane J.K."/>
            <person name="Carrasquilla-Garcia N."/>
            <person name="Condie J.A."/>
            <person name="Upadhyaya H.D."/>
            <person name="Luo M.C."/>
            <person name="Thudi M."/>
            <person name="Gowda C.L."/>
            <person name="Singh N.P."/>
            <person name="Lichtenzveig J."/>
            <person name="Gali K.K."/>
            <person name="Rubio J."/>
            <person name="Nadarajan N."/>
            <person name="Dolezel J."/>
            <person name="Bansal K.C."/>
            <person name="Xu X."/>
            <person name="Edwards D."/>
            <person name="Zhang G."/>
            <person name="Kahl G."/>
            <person name="Gil J."/>
            <person name="Singh K.B."/>
            <person name="Datta S.K."/>
            <person name="Jackson S.A."/>
            <person name="Wang J."/>
            <person name="Cook D.R."/>
        </authorList>
    </citation>
    <scope>NUCLEOTIDE SEQUENCE [LARGE SCALE GENOMIC DNA]</scope>
    <source>
        <strain evidence="3">cv. CDC Frontier</strain>
    </source>
</reference>
<accession>A0A1S2Z075</accession>
<evidence type="ECO:0000256" key="1">
    <source>
        <dbReference type="ARBA" id="ARBA00022737"/>
    </source>
</evidence>
<protein>
    <submittedName>
        <fullName evidence="4">Pentatricopeptide repeat-containing protein At1g03510</fullName>
    </submittedName>
</protein>
<dbReference type="STRING" id="3827.A0A1S2Z075"/>
<dbReference type="InterPro" id="IPR011990">
    <property type="entry name" value="TPR-like_helical_dom_sf"/>
</dbReference>
<keyword evidence="1" id="KW-0677">Repeat</keyword>
<dbReference type="GO" id="GO:0003723">
    <property type="term" value="F:RNA binding"/>
    <property type="evidence" value="ECO:0007669"/>
    <property type="project" value="InterPro"/>
</dbReference>
<dbReference type="Proteomes" id="UP000087171">
    <property type="component" value="Chromosome Ca8"/>
</dbReference>
<evidence type="ECO:0000256" key="2">
    <source>
        <dbReference type="PROSITE-ProRule" id="PRU00708"/>
    </source>
</evidence>
<dbReference type="InterPro" id="IPR002885">
    <property type="entry name" value="PPR_rpt"/>
</dbReference>
<keyword evidence="3" id="KW-1185">Reference proteome</keyword>